<name>A0A259TXE1_9BACT</name>
<evidence type="ECO:0000256" key="1">
    <source>
        <dbReference type="SAM" id="MobiDB-lite"/>
    </source>
</evidence>
<feature type="chain" id="PRO_5012356234" evidence="2">
    <location>
        <begin position="20"/>
        <end position="142"/>
    </location>
</feature>
<organism evidence="3 4">
    <name type="scientific">Rubricoccus marinus</name>
    <dbReference type="NCBI Taxonomy" id="716817"/>
    <lineage>
        <taxon>Bacteria</taxon>
        <taxon>Pseudomonadati</taxon>
        <taxon>Rhodothermota</taxon>
        <taxon>Rhodothermia</taxon>
        <taxon>Rhodothermales</taxon>
        <taxon>Rubricoccaceae</taxon>
        <taxon>Rubricoccus</taxon>
    </lineage>
</organism>
<gene>
    <name evidence="3" type="ORF">BSZ36_05200</name>
</gene>
<feature type="signal peptide" evidence="2">
    <location>
        <begin position="1"/>
        <end position="19"/>
    </location>
</feature>
<dbReference type="EMBL" id="MQWB01000001">
    <property type="protein sequence ID" value="OZC02425.1"/>
    <property type="molecule type" value="Genomic_DNA"/>
</dbReference>
<reference evidence="3 4" key="1">
    <citation type="submission" date="2016-11" db="EMBL/GenBank/DDBJ databases">
        <title>Study of marine rhodopsin-containing bacteria.</title>
        <authorList>
            <person name="Yoshizawa S."/>
            <person name="Kumagai Y."/>
            <person name="Kogure K."/>
        </authorList>
    </citation>
    <scope>NUCLEOTIDE SEQUENCE [LARGE SCALE GENOMIC DNA]</scope>
    <source>
        <strain evidence="3 4">SG-29</strain>
    </source>
</reference>
<dbReference type="Proteomes" id="UP000216446">
    <property type="component" value="Unassembled WGS sequence"/>
</dbReference>
<keyword evidence="2" id="KW-0732">Signal</keyword>
<proteinExistence type="predicted"/>
<keyword evidence="4" id="KW-1185">Reference proteome</keyword>
<evidence type="ECO:0000313" key="4">
    <source>
        <dbReference type="Proteomes" id="UP000216446"/>
    </source>
</evidence>
<dbReference type="InParanoid" id="A0A259TXE1"/>
<dbReference type="AlphaFoldDB" id="A0A259TXE1"/>
<comment type="caution">
    <text evidence="3">The sequence shown here is derived from an EMBL/GenBank/DDBJ whole genome shotgun (WGS) entry which is preliminary data.</text>
</comment>
<evidence type="ECO:0000313" key="3">
    <source>
        <dbReference type="EMBL" id="OZC02425.1"/>
    </source>
</evidence>
<protein>
    <submittedName>
        <fullName evidence="3">Uncharacterized protein</fullName>
    </submittedName>
</protein>
<accession>A0A259TXE1</accession>
<sequence>MRFLPLLLAFVLVAAPTRAQSTSDEIDADGCPFSTSEAVCIVGAGVAIGVGFLFAPVLCADAPQAVDVGDGARRFRPDHSDESLLQRRGVGVTGAVQESGAAPLTRAENRVSSADSWTHALGPRLAETETCPSINDASPLDR</sequence>
<feature type="region of interest" description="Disordered" evidence="1">
    <location>
        <begin position="87"/>
        <end position="142"/>
    </location>
</feature>
<evidence type="ECO:0000256" key="2">
    <source>
        <dbReference type="SAM" id="SignalP"/>
    </source>
</evidence>